<feature type="transmembrane region" description="Helical" evidence="5">
    <location>
        <begin position="384"/>
        <end position="401"/>
    </location>
</feature>
<feature type="domain" description="O-antigen ligase-related" evidence="6">
    <location>
        <begin position="184"/>
        <end position="337"/>
    </location>
</feature>
<feature type="transmembrane region" description="Helical" evidence="5">
    <location>
        <begin position="197"/>
        <end position="215"/>
    </location>
</feature>
<dbReference type="Pfam" id="PF04932">
    <property type="entry name" value="Wzy_C"/>
    <property type="match status" value="1"/>
</dbReference>
<feature type="transmembrane region" description="Helical" evidence="5">
    <location>
        <begin position="59"/>
        <end position="77"/>
    </location>
</feature>
<keyword evidence="8" id="KW-1185">Reference proteome</keyword>
<feature type="transmembrane region" description="Helical" evidence="5">
    <location>
        <begin position="151"/>
        <end position="168"/>
    </location>
</feature>
<protein>
    <submittedName>
        <fullName evidence="7">O-antigen ligase family protein</fullName>
    </submittedName>
</protein>
<feature type="transmembrane region" description="Helical" evidence="5">
    <location>
        <begin position="222"/>
        <end position="242"/>
    </location>
</feature>
<dbReference type="GO" id="GO:0016874">
    <property type="term" value="F:ligase activity"/>
    <property type="evidence" value="ECO:0007669"/>
    <property type="project" value="UniProtKB-KW"/>
</dbReference>
<accession>A0ABV7X3X0</accession>
<dbReference type="PANTHER" id="PTHR37422:SF13">
    <property type="entry name" value="LIPOPOLYSACCHARIDE BIOSYNTHESIS PROTEIN PA4999-RELATED"/>
    <property type="match status" value="1"/>
</dbReference>
<keyword evidence="4 5" id="KW-0472">Membrane</keyword>
<feature type="transmembrane region" description="Helical" evidence="5">
    <location>
        <begin position="175"/>
        <end position="191"/>
    </location>
</feature>
<evidence type="ECO:0000259" key="6">
    <source>
        <dbReference type="Pfam" id="PF04932"/>
    </source>
</evidence>
<comment type="subcellular location">
    <subcellularLocation>
        <location evidence="1">Membrane</location>
        <topology evidence="1">Multi-pass membrane protein</topology>
    </subcellularLocation>
</comment>
<keyword evidence="3 5" id="KW-1133">Transmembrane helix</keyword>
<dbReference type="Proteomes" id="UP001595613">
    <property type="component" value="Unassembled WGS sequence"/>
</dbReference>
<dbReference type="InterPro" id="IPR007016">
    <property type="entry name" value="O-antigen_ligase-rel_domated"/>
</dbReference>
<sequence length="407" mass="43913">MTVAGLERGAAWLVLAFLLVGANLIGNLSAYAYAVVLLAMLPVLLWDGTMRARMWRPAALLYALAFLLLLLAFALSARQVSDLQYAGNFVFFLLFIPAVALLSSNAGVRASEQFAWLALIGAAAALGVGFYEVHIQGLRRAVGFVNLTNPFAMMSVMLGFLSLIGVFARKDLLRWAFLLGPIFGGGAAILAGTRAAMVMMACLSVLFVLYSAFTLKGRERNIVFAGTALLLLAAIAGTAFFASNLRAFSAFETLARFFGQGEAIDTSTEIRLNLYYGGLRAFLDSPIFGHGWWRHVEAAHPYMTDYVREHTQLWSHLHNDYINFAALAGVMGLASYVIYMSVPVVGAAKAPRDSQYAPRLFGGLVLATCYAVFGLFDVSFSMEILLGFGPICAAALLGFCVDEPPGS</sequence>
<evidence type="ECO:0000256" key="1">
    <source>
        <dbReference type="ARBA" id="ARBA00004141"/>
    </source>
</evidence>
<dbReference type="PANTHER" id="PTHR37422">
    <property type="entry name" value="TEICHURONIC ACID BIOSYNTHESIS PROTEIN TUAE"/>
    <property type="match status" value="1"/>
</dbReference>
<evidence type="ECO:0000256" key="4">
    <source>
        <dbReference type="ARBA" id="ARBA00023136"/>
    </source>
</evidence>
<feature type="transmembrane region" description="Helical" evidence="5">
    <location>
        <begin position="114"/>
        <end position="131"/>
    </location>
</feature>
<proteinExistence type="predicted"/>
<dbReference type="RefSeq" id="WP_380097082.1">
    <property type="nucleotide sequence ID" value="NZ_JBHRYD010000010.1"/>
</dbReference>
<evidence type="ECO:0000313" key="7">
    <source>
        <dbReference type="EMBL" id="MFC3705298.1"/>
    </source>
</evidence>
<evidence type="ECO:0000256" key="2">
    <source>
        <dbReference type="ARBA" id="ARBA00022692"/>
    </source>
</evidence>
<organism evidence="7 8">
    <name type="scientific">Devosia honganensis</name>
    <dbReference type="NCBI Taxonomy" id="1610527"/>
    <lineage>
        <taxon>Bacteria</taxon>
        <taxon>Pseudomonadati</taxon>
        <taxon>Pseudomonadota</taxon>
        <taxon>Alphaproteobacteria</taxon>
        <taxon>Hyphomicrobiales</taxon>
        <taxon>Devosiaceae</taxon>
        <taxon>Devosia</taxon>
    </lineage>
</organism>
<evidence type="ECO:0000256" key="3">
    <source>
        <dbReference type="ARBA" id="ARBA00022989"/>
    </source>
</evidence>
<evidence type="ECO:0000313" key="8">
    <source>
        <dbReference type="Proteomes" id="UP001595613"/>
    </source>
</evidence>
<evidence type="ECO:0000256" key="5">
    <source>
        <dbReference type="SAM" id="Phobius"/>
    </source>
</evidence>
<feature type="transmembrane region" description="Helical" evidence="5">
    <location>
        <begin position="83"/>
        <end position="102"/>
    </location>
</feature>
<dbReference type="EMBL" id="JBHRYD010000010">
    <property type="protein sequence ID" value="MFC3705298.1"/>
    <property type="molecule type" value="Genomic_DNA"/>
</dbReference>
<feature type="transmembrane region" description="Helical" evidence="5">
    <location>
        <begin position="360"/>
        <end position="378"/>
    </location>
</feature>
<comment type="caution">
    <text evidence="7">The sequence shown here is derived from an EMBL/GenBank/DDBJ whole genome shotgun (WGS) entry which is preliminary data.</text>
</comment>
<name>A0ABV7X3X0_9HYPH</name>
<keyword evidence="7" id="KW-0436">Ligase</keyword>
<reference evidence="8" key="1">
    <citation type="journal article" date="2019" name="Int. J. Syst. Evol. Microbiol.">
        <title>The Global Catalogue of Microorganisms (GCM) 10K type strain sequencing project: providing services to taxonomists for standard genome sequencing and annotation.</title>
        <authorList>
            <consortium name="The Broad Institute Genomics Platform"/>
            <consortium name="The Broad Institute Genome Sequencing Center for Infectious Disease"/>
            <person name="Wu L."/>
            <person name="Ma J."/>
        </authorList>
    </citation>
    <scope>NUCLEOTIDE SEQUENCE [LARGE SCALE GENOMIC DNA]</scope>
    <source>
        <strain evidence="8">KCTC 42281</strain>
    </source>
</reference>
<gene>
    <name evidence="7" type="ORF">ACFOOL_11070</name>
</gene>
<keyword evidence="2 5" id="KW-0812">Transmembrane</keyword>
<feature type="transmembrane region" description="Helical" evidence="5">
    <location>
        <begin position="321"/>
        <end position="348"/>
    </location>
</feature>
<dbReference type="InterPro" id="IPR051533">
    <property type="entry name" value="WaaL-like"/>
</dbReference>